<feature type="domain" description="Integrase zinc-binding" evidence="2">
    <location>
        <begin position="120"/>
        <end position="172"/>
    </location>
</feature>
<reference evidence="3" key="1">
    <citation type="journal article" date="2023" name="G3 (Bethesda)">
        <title>Whole genome assemblies of Zophobas morio and Tenebrio molitor.</title>
        <authorList>
            <person name="Kaur S."/>
            <person name="Stinson S.A."/>
            <person name="diCenzo G.C."/>
        </authorList>
    </citation>
    <scope>NUCLEOTIDE SEQUENCE</scope>
    <source>
        <strain evidence="3">QUZm001</strain>
    </source>
</reference>
<feature type="region of interest" description="Disordered" evidence="1">
    <location>
        <begin position="16"/>
        <end position="39"/>
    </location>
</feature>
<dbReference type="Gene3D" id="1.10.340.70">
    <property type="match status" value="1"/>
</dbReference>
<dbReference type="Pfam" id="PF17921">
    <property type="entry name" value="Integrase_H2C2"/>
    <property type="match status" value="1"/>
</dbReference>
<protein>
    <recommendedName>
        <fullName evidence="2">Integrase zinc-binding domain-containing protein</fullName>
    </recommendedName>
</protein>
<accession>A0AA38ILX6</accession>
<gene>
    <name evidence="3" type="ORF">Zmor_011435</name>
</gene>
<dbReference type="Proteomes" id="UP001168821">
    <property type="component" value="Unassembled WGS sequence"/>
</dbReference>
<dbReference type="EMBL" id="JALNTZ010000003">
    <property type="protein sequence ID" value="KAJ3659762.1"/>
    <property type="molecule type" value="Genomic_DNA"/>
</dbReference>
<evidence type="ECO:0000313" key="3">
    <source>
        <dbReference type="EMBL" id="KAJ3659762.1"/>
    </source>
</evidence>
<evidence type="ECO:0000313" key="4">
    <source>
        <dbReference type="Proteomes" id="UP001168821"/>
    </source>
</evidence>
<dbReference type="AlphaFoldDB" id="A0AA38ILX6"/>
<dbReference type="FunFam" id="1.10.340.70:FF:000001">
    <property type="entry name" value="Retrovirus-related Pol polyprotein from transposon gypsy-like Protein"/>
    <property type="match status" value="1"/>
</dbReference>
<evidence type="ECO:0000256" key="1">
    <source>
        <dbReference type="SAM" id="MobiDB-lite"/>
    </source>
</evidence>
<dbReference type="InterPro" id="IPR052160">
    <property type="entry name" value="Gypsy_RT_Integrase-like"/>
</dbReference>
<organism evidence="3 4">
    <name type="scientific">Zophobas morio</name>
    <dbReference type="NCBI Taxonomy" id="2755281"/>
    <lineage>
        <taxon>Eukaryota</taxon>
        <taxon>Metazoa</taxon>
        <taxon>Ecdysozoa</taxon>
        <taxon>Arthropoda</taxon>
        <taxon>Hexapoda</taxon>
        <taxon>Insecta</taxon>
        <taxon>Pterygota</taxon>
        <taxon>Neoptera</taxon>
        <taxon>Endopterygota</taxon>
        <taxon>Coleoptera</taxon>
        <taxon>Polyphaga</taxon>
        <taxon>Cucujiformia</taxon>
        <taxon>Tenebrionidae</taxon>
        <taxon>Zophobas</taxon>
    </lineage>
</organism>
<name>A0AA38ILX6_9CUCU</name>
<proteinExistence type="predicted"/>
<keyword evidence="4" id="KW-1185">Reference proteome</keyword>
<evidence type="ECO:0000259" key="2">
    <source>
        <dbReference type="Pfam" id="PF17921"/>
    </source>
</evidence>
<dbReference type="PANTHER" id="PTHR47266">
    <property type="entry name" value="ENDONUCLEASE-RELATED"/>
    <property type="match status" value="1"/>
</dbReference>
<dbReference type="InterPro" id="IPR041588">
    <property type="entry name" value="Integrase_H2C2"/>
</dbReference>
<comment type="caution">
    <text evidence="3">The sequence shown here is derived from an EMBL/GenBank/DDBJ whole genome shotgun (WGS) entry which is preliminary data.</text>
</comment>
<sequence>MRTLCREDCVRAANPATRSSGVKRRSTVGGQQDTEDKEWNTAQLRKDQEEHVDIGPLLRWKADGAERPAWLEISDGSPSFKVLWGQWDSLRVEIGLVKRARESPDGKHTTMQLVVLATRTKEVLRKMHDGGSGVHFGINKTLYKVRERFYWVRCREEVESWCKKCTTCAAVKGPRTRARGPMQQYNVGSPFERIAVDITDNRGRE</sequence>